<dbReference type="SUPFAM" id="SSF46689">
    <property type="entry name" value="Homeodomain-like"/>
    <property type="match status" value="1"/>
</dbReference>
<keyword evidence="2" id="KW-1185">Reference proteome</keyword>
<proteinExistence type="predicted"/>
<dbReference type="InterPro" id="IPR009057">
    <property type="entry name" value="Homeodomain-like_sf"/>
</dbReference>
<sequence length="287" mass="33152">MTTEMGSGDLMNGDPRREEARRLRVDPGMSLSELMRHFGVGSATLTDWLRGIEPPEWTRRPNAKDHLRRKAVELRQQGWSVPDLAAEIGVAKSTAWSWVRHIPLDSDAERARQKQEHAALMNARRWDALRAERDRRESEERARAVTDLGEITERDILLGGALVYICEGAKSKPWRRLDRLKFINNDLRLHRLFLRFLAAHGRAADSLRYRVHIHETADAEAAGDWWAERLSVPRDQFERPTIKRHNPATKRINVGDDYHGCLCITVPRSRELYWRVEGVMDALESRG</sequence>
<name>A0ABW2HMM4_9ACTN</name>
<evidence type="ECO:0000313" key="2">
    <source>
        <dbReference type="Proteomes" id="UP001596548"/>
    </source>
</evidence>
<organism evidence="1 2">
    <name type="scientific">Paractinoplanes rhizophilus</name>
    <dbReference type="NCBI Taxonomy" id="1416877"/>
    <lineage>
        <taxon>Bacteria</taxon>
        <taxon>Bacillati</taxon>
        <taxon>Actinomycetota</taxon>
        <taxon>Actinomycetes</taxon>
        <taxon>Micromonosporales</taxon>
        <taxon>Micromonosporaceae</taxon>
        <taxon>Paractinoplanes</taxon>
    </lineage>
</organism>
<dbReference type="Pfam" id="PF13384">
    <property type="entry name" value="HTH_23"/>
    <property type="match status" value="1"/>
</dbReference>
<accession>A0ABW2HMM4</accession>
<dbReference type="EMBL" id="JBHTBJ010000004">
    <property type="protein sequence ID" value="MFC7274099.1"/>
    <property type="molecule type" value="Genomic_DNA"/>
</dbReference>
<dbReference type="Proteomes" id="UP001596548">
    <property type="component" value="Unassembled WGS sequence"/>
</dbReference>
<dbReference type="RefSeq" id="WP_378965722.1">
    <property type="nucleotide sequence ID" value="NZ_JBHTBJ010000004.1"/>
</dbReference>
<reference evidence="2" key="1">
    <citation type="journal article" date="2019" name="Int. J. Syst. Evol. Microbiol.">
        <title>The Global Catalogue of Microorganisms (GCM) 10K type strain sequencing project: providing services to taxonomists for standard genome sequencing and annotation.</title>
        <authorList>
            <consortium name="The Broad Institute Genomics Platform"/>
            <consortium name="The Broad Institute Genome Sequencing Center for Infectious Disease"/>
            <person name="Wu L."/>
            <person name="Ma J."/>
        </authorList>
    </citation>
    <scope>NUCLEOTIDE SEQUENCE [LARGE SCALE GENOMIC DNA]</scope>
    <source>
        <strain evidence="2">XZYJT-10</strain>
    </source>
</reference>
<comment type="caution">
    <text evidence="1">The sequence shown here is derived from an EMBL/GenBank/DDBJ whole genome shotgun (WGS) entry which is preliminary data.</text>
</comment>
<gene>
    <name evidence="1" type="ORF">ACFQS1_08920</name>
</gene>
<evidence type="ECO:0000313" key="1">
    <source>
        <dbReference type="EMBL" id="MFC7274099.1"/>
    </source>
</evidence>
<protein>
    <submittedName>
        <fullName evidence="1">Helix-turn-helix domain-containing protein</fullName>
    </submittedName>
</protein>